<evidence type="ECO:0000313" key="7">
    <source>
        <dbReference type="Proteomes" id="UP001055804"/>
    </source>
</evidence>
<accession>A0A9J6PP24</accession>
<dbReference type="InterPro" id="IPR002818">
    <property type="entry name" value="DJ-1/PfpI"/>
</dbReference>
<dbReference type="PANTHER" id="PTHR46796:SF6">
    <property type="entry name" value="ARAC SUBFAMILY"/>
    <property type="match status" value="1"/>
</dbReference>
<organism evidence="6 7">
    <name type="scientific">Futiania mangrovi</name>
    <dbReference type="NCBI Taxonomy" id="2959716"/>
    <lineage>
        <taxon>Bacteria</taxon>
        <taxon>Pseudomonadati</taxon>
        <taxon>Pseudomonadota</taxon>
        <taxon>Alphaproteobacteria</taxon>
        <taxon>Futianiales</taxon>
        <taxon>Futianiaceae</taxon>
        <taxon>Futiania</taxon>
    </lineage>
</organism>
<proteinExistence type="predicted"/>
<dbReference type="PANTHER" id="PTHR46796">
    <property type="entry name" value="HTH-TYPE TRANSCRIPTIONAL ACTIVATOR RHAS-RELATED"/>
    <property type="match status" value="1"/>
</dbReference>
<evidence type="ECO:0000256" key="2">
    <source>
        <dbReference type="ARBA" id="ARBA00023125"/>
    </source>
</evidence>
<gene>
    <name evidence="6" type="ORF">NJQ99_15580</name>
</gene>
<dbReference type="Pfam" id="PF12833">
    <property type="entry name" value="HTH_18"/>
    <property type="match status" value="1"/>
</dbReference>
<evidence type="ECO:0000313" key="6">
    <source>
        <dbReference type="EMBL" id="MCP1337842.1"/>
    </source>
</evidence>
<dbReference type="InterPro" id="IPR018060">
    <property type="entry name" value="HTH_AraC"/>
</dbReference>
<dbReference type="GO" id="GO:0043565">
    <property type="term" value="F:sequence-specific DNA binding"/>
    <property type="evidence" value="ECO:0007669"/>
    <property type="project" value="InterPro"/>
</dbReference>
<name>A0A9J6PP24_9PROT</name>
<keyword evidence="3" id="KW-0804">Transcription</keyword>
<keyword evidence="2" id="KW-0238">DNA-binding</keyword>
<feature type="domain" description="HTH araC/xylS-type" evidence="5">
    <location>
        <begin position="220"/>
        <end position="318"/>
    </location>
</feature>
<dbReference type="RefSeq" id="WP_269333803.1">
    <property type="nucleotide sequence ID" value="NZ_JAMZFT010000004.1"/>
</dbReference>
<dbReference type="InterPro" id="IPR009057">
    <property type="entry name" value="Homeodomain-like_sf"/>
</dbReference>
<dbReference type="SUPFAM" id="SSF46689">
    <property type="entry name" value="Homeodomain-like"/>
    <property type="match status" value="2"/>
</dbReference>
<comment type="caution">
    <text evidence="6">The sequence shown here is derived from an EMBL/GenBank/DDBJ whole genome shotgun (WGS) entry which is preliminary data.</text>
</comment>
<dbReference type="Gene3D" id="3.40.50.880">
    <property type="match status" value="1"/>
</dbReference>
<evidence type="ECO:0000256" key="4">
    <source>
        <dbReference type="SAM" id="MobiDB-lite"/>
    </source>
</evidence>
<dbReference type="SUPFAM" id="SSF52317">
    <property type="entry name" value="Class I glutamine amidotransferase-like"/>
    <property type="match status" value="1"/>
</dbReference>
<evidence type="ECO:0000256" key="3">
    <source>
        <dbReference type="ARBA" id="ARBA00023163"/>
    </source>
</evidence>
<dbReference type="InterPro" id="IPR029062">
    <property type="entry name" value="Class_I_gatase-like"/>
</dbReference>
<dbReference type="Proteomes" id="UP001055804">
    <property type="component" value="Unassembled WGS sequence"/>
</dbReference>
<keyword evidence="7" id="KW-1185">Reference proteome</keyword>
<dbReference type="CDD" id="cd03136">
    <property type="entry name" value="GATase1_AraC_ArgR_like"/>
    <property type="match status" value="1"/>
</dbReference>
<dbReference type="SMART" id="SM00342">
    <property type="entry name" value="HTH_ARAC"/>
    <property type="match status" value="1"/>
</dbReference>
<feature type="region of interest" description="Disordered" evidence="4">
    <location>
        <begin position="311"/>
        <end position="334"/>
    </location>
</feature>
<dbReference type="EMBL" id="JAMZFT010000004">
    <property type="protein sequence ID" value="MCP1337842.1"/>
    <property type="molecule type" value="Genomic_DNA"/>
</dbReference>
<dbReference type="GO" id="GO:0003700">
    <property type="term" value="F:DNA-binding transcription factor activity"/>
    <property type="evidence" value="ECO:0007669"/>
    <property type="project" value="InterPro"/>
</dbReference>
<dbReference type="Pfam" id="PF01965">
    <property type="entry name" value="DJ-1_PfpI"/>
    <property type="match status" value="1"/>
</dbReference>
<keyword evidence="1" id="KW-0805">Transcription regulation</keyword>
<sequence length="334" mass="36187">MRSDTPRPRRFGFILVDGYPLMSTAAAVEPLRAANLLSGRALYDLRFLSLEGEEAHASVGALFRTTPIAQAGTGFDLVFVVAGGDPVGFRHRGLTAYLRQLGARGVPLGGISGGAAILAEAGLLANRRFTVHWEHYEALQARSADHMMERRLFVIDRDRYSCAGGTAPLDMMHAIVAGEHGAALARRVSDWFIQTRIRPADDPQRAAAGSRYRLMNPCLAAAVELMESHLADPLSLDQVARLSGIGKRQLQRLFAAELGMSAMEFYRRLRLDLAARLLTGTGLPLADVAGATGFSNLSHFVRAFANRQGETPGSFRRARSGRQEADASTSIRAS</sequence>
<dbReference type="PROSITE" id="PS01124">
    <property type="entry name" value="HTH_ARAC_FAMILY_2"/>
    <property type="match status" value="1"/>
</dbReference>
<evidence type="ECO:0000256" key="1">
    <source>
        <dbReference type="ARBA" id="ARBA00023015"/>
    </source>
</evidence>
<evidence type="ECO:0000259" key="5">
    <source>
        <dbReference type="PROSITE" id="PS01124"/>
    </source>
</evidence>
<reference evidence="6" key="1">
    <citation type="submission" date="2022-06" db="EMBL/GenBank/DDBJ databases">
        <title>Isolation and Genomics of Futiania mangrovii gen. nov., sp. nov., a Rare and Metabolically-versatile member in the Class Alphaproteobacteria.</title>
        <authorList>
            <person name="Liu L."/>
            <person name="Huang W.-C."/>
            <person name="Pan J."/>
            <person name="Li J."/>
            <person name="Huang Y."/>
            <person name="Du H."/>
            <person name="Liu Y."/>
            <person name="Li M."/>
        </authorList>
    </citation>
    <scope>NUCLEOTIDE SEQUENCE</scope>
    <source>
        <strain evidence="6">FT118</strain>
    </source>
</reference>
<dbReference type="AlphaFoldDB" id="A0A9J6PP24"/>
<dbReference type="Gene3D" id="1.10.10.60">
    <property type="entry name" value="Homeodomain-like"/>
    <property type="match status" value="1"/>
</dbReference>
<protein>
    <submittedName>
        <fullName evidence="6">GlxA family transcriptional regulator</fullName>
    </submittedName>
</protein>
<dbReference type="InterPro" id="IPR050204">
    <property type="entry name" value="AraC_XylS_family_regulators"/>
</dbReference>